<feature type="region of interest" description="Disordered" evidence="3">
    <location>
        <begin position="208"/>
        <end position="227"/>
    </location>
</feature>
<dbReference type="PANTHER" id="PTHR12835:SF5">
    <property type="entry name" value="BIOTIN--PROTEIN LIGASE"/>
    <property type="match status" value="1"/>
</dbReference>
<feature type="region of interest" description="Disordered" evidence="3">
    <location>
        <begin position="110"/>
        <end position="141"/>
    </location>
</feature>
<dbReference type="PANTHER" id="PTHR12835">
    <property type="entry name" value="BIOTIN PROTEIN LIGASE"/>
    <property type="match status" value="1"/>
</dbReference>
<reference evidence="6 7" key="1">
    <citation type="journal article" date="2009" name="Stand. Genomic Sci.">
        <title>Complete genome sequence of Brachybacterium faecium type strain (Schefferle 6-10).</title>
        <authorList>
            <person name="Lapidus A."/>
            <person name="Pukall R."/>
            <person name="Labuttii K."/>
            <person name="Copeland A."/>
            <person name="Del Rio T.G."/>
            <person name="Nolan M."/>
            <person name="Chen F."/>
            <person name="Lucas S."/>
            <person name="Tice H."/>
            <person name="Cheng J.F."/>
            <person name="Bruce D."/>
            <person name="Goodwin L."/>
            <person name="Pitluck S."/>
            <person name="Rohde M."/>
            <person name="Goker M."/>
            <person name="Pati A."/>
            <person name="Ivanova N."/>
            <person name="Mavrommatis K."/>
            <person name="Chen A."/>
            <person name="Palaniappan K."/>
            <person name="D'haeseleer P."/>
            <person name="Chain P."/>
            <person name="Bristow J."/>
            <person name="Eisen J.A."/>
            <person name="Markowitz V."/>
            <person name="Hugenholtz P."/>
            <person name="Kyrpides N.C."/>
            <person name="Klenk H.P."/>
        </authorList>
    </citation>
    <scope>NUCLEOTIDE SEQUENCE [LARGE SCALE GENOMIC DNA]</scope>
    <source>
        <strain evidence="7">ATCC 43885 / DSM 4810 / JCM 11609 / LMG 19847 / NBRC 14762 / NCIMB 9860 / 6-10</strain>
    </source>
</reference>
<dbReference type="GO" id="GO:0004077">
    <property type="term" value="F:biotin--[biotin carboxyl-carrier protein] ligase activity"/>
    <property type="evidence" value="ECO:0007669"/>
    <property type="project" value="UniProtKB-EC"/>
</dbReference>
<evidence type="ECO:0000256" key="2">
    <source>
        <dbReference type="ARBA" id="ARBA00024227"/>
    </source>
</evidence>
<dbReference type="Proteomes" id="UP000001919">
    <property type="component" value="Chromosome"/>
</dbReference>
<feature type="domain" description="BPL/LPL catalytic" evidence="5">
    <location>
        <begin position="29"/>
        <end position="179"/>
    </location>
</feature>
<dbReference type="PATRIC" id="fig|446465.5.peg.2096"/>
<name>C7MEB1_BRAFD</name>
<keyword evidence="1" id="KW-0092">Biotin</keyword>
<dbReference type="Gene3D" id="2.30.30.100">
    <property type="match status" value="1"/>
</dbReference>
<dbReference type="Pfam" id="PF03099">
    <property type="entry name" value="BPL_LplA_LipB"/>
    <property type="match status" value="1"/>
</dbReference>
<gene>
    <name evidence="6" type="ordered locus">Bfae_21110</name>
</gene>
<dbReference type="OrthoDB" id="9807064at2"/>
<feature type="domain" description="Biotin protein ligase C-terminal" evidence="4">
    <location>
        <begin position="303"/>
        <end position="335"/>
    </location>
</feature>
<dbReference type="GO" id="GO:0005737">
    <property type="term" value="C:cytoplasm"/>
    <property type="evidence" value="ECO:0007669"/>
    <property type="project" value="TreeGrafter"/>
</dbReference>
<dbReference type="HOGENOM" id="CLU_768749_0_0_11"/>
<feature type="region of interest" description="Disordered" evidence="3">
    <location>
        <begin position="338"/>
        <end position="360"/>
    </location>
</feature>
<dbReference type="KEGG" id="bfa:Bfae_21110"/>
<evidence type="ECO:0000256" key="1">
    <source>
        <dbReference type="ARBA" id="ARBA00023267"/>
    </source>
</evidence>
<accession>C7MEB1</accession>
<dbReference type="EMBL" id="CP001643">
    <property type="protein sequence ID" value="ACU85918.1"/>
    <property type="molecule type" value="Genomic_DNA"/>
</dbReference>
<evidence type="ECO:0000259" key="5">
    <source>
        <dbReference type="Pfam" id="PF03099"/>
    </source>
</evidence>
<sequence>MDQAGRARHPAHPRGVPEVAIIRLDEVTSTQDEAARRLQSGQRTPFALTARHQSRGRGRLGRPFASPAGGSLALTYVHRSRLDPARRGWFPLAAGLAALTALDAVLGPGATGSRATGPGTTGPDSTGPDATSPGSMGTDITGAARIGLKWPNDLHTEDGRKLGGILVEGRGADVVMLGIGLNLRGPILQADGTELPGAAWLRGDHGLRPGAATGTGPAGGAEPGRAAHEERTAREDAGALGARLESALAAALAEELALLESTGGDGVGAGTHERYTMTCLTLGRAVRVDPLGERGAGGEHPPSLHGTARAIDARGRLVVDLGGGEQVAVDVGDVRHLRPGDPVRSTTRDATGIEQEEHGT</sequence>
<evidence type="ECO:0000313" key="6">
    <source>
        <dbReference type="EMBL" id="ACU85918.1"/>
    </source>
</evidence>
<dbReference type="eggNOG" id="COG0340">
    <property type="taxonomic scope" value="Bacteria"/>
</dbReference>
<evidence type="ECO:0000259" key="4">
    <source>
        <dbReference type="Pfam" id="PF02237"/>
    </source>
</evidence>
<evidence type="ECO:0000256" key="3">
    <source>
        <dbReference type="SAM" id="MobiDB-lite"/>
    </source>
</evidence>
<proteinExistence type="predicted"/>
<dbReference type="AlphaFoldDB" id="C7MEB1"/>
<dbReference type="SUPFAM" id="SSF55681">
    <property type="entry name" value="Class II aaRS and biotin synthetases"/>
    <property type="match status" value="1"/>
</dbReference>
<dbReference type="STRING" id="446465.Bfae_21110"/>
<dbReference type="InterPro" id="IPR045864">
    <property type="entry name" value="aa-tRNA-synth_II/BPL/LPL"/>
</dbReference>
<protein>
    <recommendedName>
        <fullName evidence="2">biotin--[biotin carboxyl-carrier protein] ligase</fullName>
        <ecNumber evidence="2">6.3.4.15</ecNumber>
    </recommendedName>
</protein>
<keyword evidence="7" id="KW-1185">Reference proteome</keyword>
<dbReference type="Gene3D" id="3.30.930.10">
    <property type="entry name" value="Bira Bifunctional Protein, Domain 2"/>
    <property type="match status" value="1"/>
</dbReference>
<dbReference type="InterPro" id="IPR003142">
    <property type="entry name" value="BPL_C"/>
</dbReference>
<dbReference type="InterPro" id="IPR004143">
    <property type="entry name" value="BPL_LPL_catalytic"/>
</dbReference>
<organism evidence="6 7">
    <name type="scientific">Brachybacterium faecium (strain ATCC 43885 / DSM 4810 / JCM 11609 / LMG 19847 / NBRC 14762 / NCIMB 9860 / 6-10)</name>
    <dbReference type="NCBI Taxonomy" id="446465"/>
    <lineage>
        <taxon>Bacteria</taxon>
        <taxon>Bacillati</taxon>
        <taxon>Actinomycetota</taxon>
        <taxon>Actinomycetes</taxon>
        <taxon>Micrococcales</taxon>
        <taxon>Dermabacteraceae</taxon>
        <taxon>Brachybacterium</taxon>
    </lineage>
</organism>
<dbReference type="EC" id="6.3.4.15" evidence="2"/>
<keyword evidence="6" id="KW-0436">Ligase</keyword>
<evidence type="ECO:0000313" key="7">
    <source>
        <dbReference type="Proteomes" id="UP000001919"/>
    </source>
</evidence>
<feature type="compositionally biased region" description="Low complexity" evidence="3">
    <location>
        <begin position="115"/>
        <end position="131"/>
    </location>
</feature>
<dbReference type="Pfam" id="PF02237">
    <property type="entry name" value="BPL_C"/>
    <property type="match status" value="1"/>
</dbReference>